<dbReference type="Gene3D" id="1.25.40.290">
    <property type="entry name" value="ARM repeat domains"/>
    <property type="match status" value="1"/>
</dbReference>
<dbReference type="HOGENOM" id="CLU_064289_0_0_4"/>
<accession>A1VW85</accession>
<evidence type="ECO:0000313" key="1">
    <source>
        <dbReference type="EMBL" id="ABM39913.1"/>
    </source>
</evidence>
<gene>
    <name evidence="1" type="ordered locus">Pnap_4848</name>
</gene>
<proteinExistence type="predicted"/>
<reference evidence="2" key="1">
    <citation type="journal article" date="2009" name="Environ. Microbiol.">
        <title>The genome of Polaromonas naphthalenivorans strain CJ2, isolated from coal tar-contaminated sediment, reveals physiological and metabolic versatility and evolution through extensive horizontal gene transfer.</title>
        <authorList>
            <person name="Yagi J.M."/>
            <person name="Sims D."/>
            <person name="Brettin T."/>
            <person name="Bruce D."/>
            <person name="Madsen E.L."/>
        </authorList>
    </citation>
    <scope>NUCLEOTIDE SEQUENCE [LARGE SCALE GENOMIC DNA]</scope>
    <source>
        <strain evidence="2">CJ2</strain>
        <plasmid evidence="2">Plasmid pPNAP03</plasmid>
    </source>
</reference>
<dbReference type="OrthoDB" id="9797162at2"/>
<keyword evidence="1" id="KW-0378">Hydrolase</keyword>
<keyword evidence="1" id="KW-0614">Plasmid</keyword>
<sequence length="365" mass="41109">MSTTENPALKEIFDGRQFRHIAEELAAVCPAFDAERFHEFALKGLDELSLMQRLRRTAQSLHAALPLDYREAVAVLRLLAPRMQSKFATLALPDFVALYGLDDFDFSMEALRFFTAFGSSEFAVRCFLRKDLHRALVTMQVWSLDGDEHVRRLASEGSRPRLPWSFRLDALMRDPSLTAPILSLLMADPSLYVRKSVANHLNDITKDQPDWLLGQVQSWPLDNPRTAWIARHALRTLIKKGDPRALAVVGAAAEPKVLVTDFVVAPHHLMLGERLNLSFTLTSEVQVPQRLVVDYIVHYVKKSGVAFPKVFKLKEFTLQPGASVCIARIQTVRDFTTRVHYPGVHGVELVVNGRILASASFQLLT</sequence>
<dbReference type="EMBL" id="CP000532">
    <property type="protein sequence ID" value="ABM39913.1"/>
    <property type="molecule type" value="Genomic_DNA"/>
</dbReference>
<dbReference type="KEGG" id="pna:Pnap_4848"/>
<dbReference type="RefSeq" id="WP_011798284.1">
    <property type="nucleotide sequence ID" value="NC_008759.1"/>
</dbReference>
<dbReference type="Proteomes" id="UP000000644">
    <property type="component" value="Plasmid pPNAP03"/>
</dbReference>
<keyword evidence="1" id="KW-0326">Glycosidase</keyword>
<keyword evidence="2" id="KW-1185">Reference proteome</keyword>
<dbReference type="EC" id="3.2.2.-" evidence="1"/>
<protein>
    <submittedName>
        <fullName evidence="1">DNA-3-methylpurine glycosylase</fullName>
        <ecNumber evidence="1">3.2.2.-</ecNumber>
    </submittedName>
</protein>
<evidence type="ECO:0000313" key="2">
    <source>
        <dbReference type="Proteomes" id="UP000000644"/>
    </source>
</evidence>
<geneLocation type="plasmid" evidence="1 2">
    <name>pPNAP03</name>
</geneLocation>
<dbReference type="InterPro" id="IPR016024">
    <property type="entry name" value="ARM-type_fold"/>
</dbReference>
<dbReference type="GO" id="GO:0016798">
    <property type="term" value="F:hydrolase activity, acting on glycosyl bonds"/>
    <property type="evidence" value="ECO:0007669"/>
    <property type="project" value="UniProtKB-KW"/>
</dbReference>
<dbReference type="SUPFAM" id="SSF48371">
    <property type="entry name" value="ARM repeat"/>
    <property type="match status" value="1"/>
</dbReference>
<dbReference type="AlphaFoldDB" id="A1VW85"/>
<organism evidence="1 2">
    <name type="scientific">Polaromonas naphthalenivorans (strain CJ2)</name>
    <dbReference type="NCBI Taxonomy" id="365044"/>
    <lineage>
        <taxon>Bacteria</taxon>
        <taxon>Pseudomonadati</taxon>
        <taxon>Pseudomonadota</taxon>
        <taxon>Betaproteobacteria</taxon>
        <taxon>Burkholderiales</taxon>
        <taxon>Comamonadaceae</taxon>
        <taxon>Polaromonas</taxon>
    </lineage>
</organism>
<name>A1VW85_POLNA</name>